<keyword evidence="4" id="KW-1185">Reference proteome</keyword>
<proteinExistence type="predicted"/>
<dbReference type="PANTHER" id="PTHR23189">
    <property type="entry name" value="RNA RECOGNITION MOTIF-CONTAINING"/>
    <property type="match status" value="1"/>
</dbReference>
<keyword evidence="1" id="KW-0694">RNA-binding</keyword>
<dbReference type="AlphaFoldDB" id="A0A1E3PRZ7"/>
<dbReference type="OrthoDB" id="417481at2759"/>
<name>A0A1E3PRZ7_9ASCO</name>
<dbReference type="Pfam" id="PF04059">
    <property type="entry name" value="RRM_2"/>
    <property type="match status" value="1"/>
</dbReference>
<organism evidence="3 4">
    <name type="scientific">Nadsonia fulvescens var. elongata DSM 6958</name>
    <dbReference type="NCBI Taxonomy" id="857566"/>
    <lineage>
        <taxon>Eukaryota</taxon>
        <taxon>Fungi</taxon>
        <taxon>Dikarya</taxon>
        <taxon>Ascomycota</taxon>
        <taxon>Saccharomycotina</taxon>
        <taxon>Dipodascomycetes</taxon>
        <taxon>Dipodascales</taxon>
        <taxon>Dipodascales incertae sedis</taxon>
        <taxon>Nadsonia</taxon>
    </lineage>
</organism>
<dbReference type="GO" id="GO:0003723">
    <property type="term" value="F:RNA binding"/>
    <property type="evidence" value="ECO:0007669"/>
    <property type="project" value="UniProtKB-KW"/>
</dbReference>
<gene>
    <name evidence="3" type="ORF">NADFUDRAFT_39593</name>
</gene>
<sequence>MNWNPRTISFKPQTSRAFGEKVPGLVQAETAHTLNSKNSENKDILFFGQRNQDFSENEHFLPKELLCDDSDGDDNFDSVIGSLGTLSIDNTPFGKKAQTLERKDFRMTKKSVFKPGIDEWAKENKSQECLDLFKQKANSLSIKIGKPGRNSIARSEIFEQQISHQPCLPSFSPFEKNNANISFFHSNSTIPSLKSTECKESVFNYAVLAPVPRRASTFQTINFERSFLKTPTAKPISPFLDNGIQSYKPDFLEHREARIIKISNIPLGMVNDKIHNVCKQFGHVALIEFGISATRKYFYLGYFDIRHTVKAFQFFLTDTFLNCQVEYMEENVLPQLINFTEMFDPKILYHNKTRINIHYQTEKVTKTYLESFLTKMVGTVKLLAEISVIESYAQSFICEFYDCRLRNYVENKINGYQIMPNCFIQVEIDLSFTSKTKMQRPIMIPETTNHSENLKFDTPSLHDPNQLNKILAENKLRVSRLVMNESQMCLDNVLSMNDILKLGSLDFSLRPTETVFSRFNDQETEESGSFVVTKAAVPNSNKVNLRSIVKGLDTRVTMMLRNIPNKVDQQTLQEYIDVTNKGTYDFLYLRIDFLNKCNVGYAFISFTAPEHIITFAKARCGTKWTKFNSEKICDISYANI</sequence>
<dbReference type="SUPFAM" id="SSF54928">
    <property type="entry name" value="RNA-binding domain, RBD"/>
    <property type="match status" value="1"/>
</dbReference>
<dbReference type="InterPro" id="IPR035979">
    <property type="entry name" value="RBD_domain_sf"/>
</dbReference>
<reference evidence="3 4" key="1">
    <citation type="journal article" date="2016" name="Proc. Natl. Acad. Sci. U.S.A.">
        <title>Comparative genomics of biotechnologically important yeasts.</title>
        <authorList>
            <person name="Riley R."/>
            <person name="Haridas S."/>
            <person name="Wolfe K.H."/>
            <person name="Lopes M.R."/>
            <person name="Hittinger C.T."/>
            <person name="Goeker M."/>
            <person name="Salamov A.A."/>
            <person name="Wisecaver J.H."/>
            <person name="Long T.M."/>
            <person name="Calvey C.H."/>
            <person name="Aerts A.L."/>
            <person name="Barry K.W."/>
            <person name="Choi C."/>
            <person name="Clum A."/>
            <person name="Coughlan A.Y."/>
            <person name="Deshpande S."/>
            <person name="Douglass A.P."/>
            <person name="Hanson S.J."/>
            <person name="Klenk H.-P."/>
            <person name="LaButti K.M."/>
            <person name="Lapidus A."/>
            <person name="Lindquist E.A."/>
            <person name="Lipzen A.M."/>
            <person name="Meier-Kolthoff J.P."/>
            <person name="Ohm R.A."/>
            <person name="Otillar R.P."/>
            <person name="Pangilinan J.L."/>
            <person name="Peng Y."/>
            <person name="Rokas A."/>
            <person name="Rosa C.A."/>
            <person name="Scheuner C."/>
            <person name="Sibirny A.A."/>
            <person name="Slot J.C."/>
            <person name="Stielow J.B."/>
            <person name="Sun H."/>
            <person name="Kurtzman C.P."/>
            <person name="Blackwell M."/>
            <person name="Grigoriev I.V."/>
            <person name="Jeffries T.W."/>
        </authorList>
    </citation>
    <scope>NUCLEOTIDE SEQUENCE [LARGE SCALE GENOMIC DNA]</scope>
    <source>
        <strain evidence="3 4">DSM 6958</strain>
    </source>
</reference>
<dbReference type="InterPro" id="IPR007201">
    <property type="entry name" value="Mei2-like_Rrm_C"/>
</dbReference>
<evidence type="ECO:0000313" key="3">
    <source>
        <dbReference type="EMBL" id="ODQ68196.1"/>
    </source>
</evidence>
<evidence type="ECO:0000259" key="2">
    <source>
        <dbReference type="Pfam" id="PF04059"/>
    </source>
</evidence>
<dbReference type="Proteomes" id="UP000095009">
    <property type="component" value="Unassembled WGS sequence"/>
</dbReference>
<feature type="domain" description="Mei2-like C-terminal RNA recognition motif" evidence="2">
    <location>
        <begin position="555"/>
        <end position="640"/>
    </location>
</feature>
<accession>A0A1E3PRZ7</accession>
<evidence type="ECO:0000313" key="4">
    <source>
        <dbReference type="Proteomes" id="UP000095009"/>
    </source>
</evidence>
<dbReference type="EMBL" id="KV454406">
    <property type="protein sequence ID" value="ODQ68196.1"/>
    <property type="molecule type" value="Genomic_DNA"/>
</dbReference>
<protein>
    <recommendedName>
        <fullName evidence="2">Mei2-like C-terminal RNA recognition motif domain-containing protein</fullName>
    </recommendedName>
</protein>
<evidence type="ECO:0000256" key="1">
    <source>
        <dbReference type="ARBA" id="ARBA00022884"/>
    </source>
</evidence>
<dbReference type="STRING" id="857566.A0A1E3PRZ7"/>